<dbReference type="GO" id="GO:0016787">
    <property type="term" value="F:hydrolase activity"/>
    <property type="evidence" value="ECO:0007669"/>
    <property type="project" value="UniProtKB-KW"/>
</dbReference>
<gene>
    <name evidence="2" type="ORF">BN000_05431</name>
</gene>
<evidence type="ECO:0000313" key="3">
    <source>
        <dbReference type="Proteomes" id="UP000199601"/>
    </source>
</evidence>
<dbReference type="SUPFAM" id="SSF56281">
    <property type="entry name" value="Metallo-hydrolase/oxidoreductase"/>
    <property type="match status" value="1"/>
</dbReference>
<accession>A0A0U1DSP7</accession>
<organism evidence="2 3">
    <name type="scientific">Mycobacterium europaeum</name>
    <dbReference type="NCBI Taxonomy" id="761804"/>
    <lineage>
        <taxon>Bacteria</taxon>
        <taxon>Bacillati</taxon>
        <taxon>Actinomycetota</taxon>
        <taxon>Actinomycetes</taxon>
        <taxon>Mycobacteriales</taxon>
        <taxon>Mycobacteriaceae</taxon>
        <taxon>Mycobacterium</taxon>
        <taxon>Mycobacterium simiae complex</taxon>
    </lineage>
</organism>
<dbReference type="EMBL" id="CTEC01000002">
    <property type="protein sequence ID" value="CQD21986.1"/>
    <property type="molecule type" value="Genomic_DNA"/>
</dbReference>
<evidence type="ECO:0000313" key="2">
    <source>
        <dbReference type="EMBL" id="CQD21986.1"/>
    </source>
</evidence>
<protein>
    <recommendedName>
        <fullName evidence="4">Zn-dependent hydrolase of beta-lactamase fold protein</fullName>
    </recommendedName>
</protein>
<dbReference type="Proteomes" id="UP000199601">
    <property type="component" value="Unassembled WGS sequence"/>
</dbReference>
<name>A0A0U1DSP7_9MYCO</name>
<dbReference type="PANTHER" id="PTHR43546">
    <property type="entry name" value="UPF0173 METAL-DEPENDENT HYDROLASE MJ1163-RELATED"/>
    <property type="match status" value="1"/>
</dbReference>
<keyword evidence="3" id="KW-1185">Reference proteome</keyword>
<dbReference type="Gene3D" id="3.60.15.10">
    <property type="entry name" value="Ribonuclease Z/Hydroxyacylglutathione hydrolase-like"/>
    <property type="match status" value="1"/>
</dbReference>
<evidence type="ECO:0000256" key="1">
    <source>
        <dbReference type="ARBA" id="ARBA00022801"/>
    </source>
</evidence>
<reference evidence="3" key="1">
    <citation type="submission" date="2015-03" db="EMBL/GenBank/DDBJ databases">
        <authorList>
            <person name="Urmite Genomes"/>
        </authorList>
    </citation>
    <scope>NUCLEOTIDE SEQUENCE [LARGE SCALE GENOMIC DNA]</scope>
    <source>
        <strain evidence="3">CSUR P1344</strain>
    </source>
</reference>
<dbReference type="InterPro" id="IPR036866">
    <property type="entry name" value="RibonucZ/Hydroxyglut_hydro"/>
</dbReference>
<dbReference type="AlphaFoldDB" id="A0A0U1DSP7"/>
<keyword evidence="1" id="KW-0378">Hydrolase</keyword>
<proteinExistence type="predicted"/>
<sequence length="144" mass="15101">MTAPVDARRRECAISVLGGPTTVVDIAGHRLVIDPTFDPPGVHSYLTKLTGPAVSAEALGRVDAVLISHDQHPDNLDDAGRRMALAAPLVLTHPGAAGRLGPPAVGWRPGRPTNCPDRLTCKPFRRCMARPTGSATKAATSTAR</sequence>
<evidence type="ECO:0008006" key="4">
    <source>
        <dbReference type="Google" id="ProtNLM"/>
    </source>
</evidence>
<dbReference type="InterPro" id="IPR050114">
    <property type="entry name" value="UPF0173_UPF0282_UlaG_hydrolase"/>
</dbReference>
<dbReference type="PANTHER" id="PTHR43546:SF9">
    <property type="entry name" value="L-ASCORBATE-6-PHOSPHATE LACTONASE ULAG-RELATED"/>
    <property type="match status" value="1"/>
</dbReference>